<evidence type="ECO:0000256" key="4">
    <source>
        <dbReference type="ARBA" id="ARBA00023136"/>
    </source>
</evidence>
<keyword evidence="2 7" id="KW-0812">Transmembrane</keyword>
<comment type="subcellular location">
    <subcellularLocation>
        <location evidence="1">Membrane</location>
        <topology evidence="1">Multi-pass membrane protein</topology>
    </subcellularLocation>
</comment>
<dbReference type="GO" id="GO:0016020">
    <property type="term" value="C:membrane"/>
    <property type="evidence" value="ECO:0007669"/>
    <property type="project" value="UniProtKB-SubCell"/>
</dbReference>
<dbReference type="EMBL" id="KZ825118">
    <property type="protein sequence ID" value="PYI21288.1"/>
    <property type="molecule type" value="Genomic_DNA"/>
</dbReference>
<feature type="domain" description="Rhodopsin" evidence="8">
    <location>
        <begin position="28"/>
        <end position="264"/>
    </location>
</feature>
<evidence type="ECO:0000259" key="8">
    <source>
        <dbReference type="Pfam" id="PF20684"/>
    </source>
</evidence>
<organism evidence="9 10">
    <name type="scientific">Aspergillus violaceofuscus (strain CBS 115571)</name>
    <dbReference type="NCBI Taxonomy" id="1450538"/>
    <lineage>
        <taxon>Eukaryota</taxon>
        <taxon>Fungi</taxon>
        <taxon>Dikarya</taxon>
        <taxon>Ascomycota</taxon>
        <taxon>Pezizomycotina</taxon>
        <taxon>Eurotiomycetes</taxon>
        <taxon>Eurotiomycetidae</taxon>
        <taxon>Eurotiales</taxon>
        <taxon>Aspergillaceae</taxon>
        <taxon>Aspergillus</taxon>
    </lineage>
</organism>
<sequence length="311" mass="34810">MVEFKGRSESIFVVTVVFLGLSFISVCLRCFVRLRLVRAFGWDDALMVLAMALQILFALCGITGSVYGMGQKLEWLDQDTLETALFWWWLGQTSYVVTVVVAKVSIALTLFRLTVSRIHKMLLWFVIAISIVVGLVFWFMLTLECQPVSYFWQRFHSTGTCISIEYLIDVAYLYSVTAMVCDLILGLLPAFLVWNLQMSTRTKAALAGILSMGCVASAAVIVRIPFLPTYNDKEFLSQISIWSNVEAGLGITAGCLVTLRPLFRWLGDASYGATRSKRTEQRDEVLAAGSRSGRFSGRGHDYTNLGWKPAQ</sequence>
<dbReference type="InterPro" id="IPR049326">
    <property type="entry name" value="Rhodopsin_dom_fungi"/>
</dbReference>
<feature type="transmembrane region" description="Helical" evidence="7">
    <location>
        <begin position="12"/>
        <end position="32"/>
    </location>
</feature>
<keyword evidence="4 7" id="KW-0472">Membrane</keyword>
<gene>
    <name evidence="9" type="ORF">BO99DRAFT_82604</name>
</gene>
<dbReference type="PANTHER" id="PTHR33048">
    <property type="entry name" value="PTH11-LIKE INTEGRAL MEMBRANE PROTEIN (AFU_ORTHOLOGUE AFUA_5G11245)"/>
    <property type="match status" value="1"/>
</dbReference>
<feature type="transmembrane region" description="Helical" evidence="7">
    <location>
        <begin position="87"/>
        <end position="110"/>
    </location>
</feature>
<accession>A0A2V5HA73</accession>
<evidence type="ECO:0000313" key="10">
    <source>
        <dbReference type="Proteomes" id="UP000249829"/>
    </source>
</evidence>
<dbReference type="Proteomes" id="UP000249829">
    <property type="component" value="Unassembled WGS sequence"/>
</dbReference>
<evidence type="ECO:0000256" key="1">
    <source>
        <dbReference type="ARBA" id="ARBA00004141"/>
    </source>
</evidence>
<feature type="region of interest" description="Disordered" evidence="6">
    <location>
        <begin position="292"/>
        <end position="311"/>
    </location>
</feature>
<evidence type="ECO:0000256" key="2">
    <source>
        <dbReference type="ARBA" id="ARBA00022692"/>
    </source>
</evidence>
<dbReference type="Pfam" id="PF20684">
    <property type="entry name" value="Fung_rhodopsin"/>
    <property type="match status" value="1"/>
</dbReference>
<dbReference type="PANTHER" id="PTHR33048:SF140">
    <property type="entry name" value="ATPASE, PUTATIVE (EUROFUNG)-RELATED"/>
    <property type="match status" value="1"/>
</dbReference>
<protein>
    <recommendedName>
        <fullName evidence="8">Rhodopsin domain-containing protein</fullName>
    </recommendedName>
</protein>
<evidence type="ECO:0000256" key="7">
    <source>
        <dbReference type="SAM" id="Phobius"/>
    </source>
</evidence>
<keyword evidence="3 7" id="KW-1133">Transmembrane helix</keyword>
<reference evidence="9 10" key="1">
    <citation type="submission" date="2018-02" db="EMBL/GenBank/DDBJ databases">
        <title>The genomes of Aspergillus section Nigri reveals drivers in fungal speciation.</title>
        <authorList>
            <consortium name="DOE Joint Genome Institute"/>
            <person name="Vesth T.C."/>
            <person name="Nybo J."/>
            <person name="Theobald S."/>
            <person name="Brandl J."/>
            <person name="Frisvad J.C."/>
            <person name="Nielsen K.F."/>
            <person name="Lyhne E.K."/>
            <person name="Kogle M.E."/>
            <person name="Kuo A."/>
            <person name="Riley R."/>
            <person name="Clum A."/>
            <person name="Nolan M."/>
            <person name="Lipzen A."/>
            <person name="Salamov A."/>
            <person name="Henrissat B."/>
            <person name="Wiebenga A."/>
            <person name="De vries R.P."/>
            <person name="Grigoriev I.V."/>
            <person name="Mortensen U.H."/>
            <person name="Andersen M.R."/>
            <person name="Baker S.E."/>
        </authorList>
    </citation>
    <scope>NUCLEOTIDE SEQUENCE [LARGE SCALE GENOMIC DNA]</scope>
    <source>
        <strain evidence="9 10">CBS 115571</strain>
    </source>
</reference>
<dbReference type="AlphaFoldDB" id="A0A2V5HA73"/>
<keyword evidence="10" id="KW-1185">Reference proteome</keyword>
<dbReference type="OMA" id="WNLQMNT"/>
<proteinExistence type="inferred from homology"/>
<comment type="similarity">
    <text evidence="5">Belongs to the SAT4 family.</text>
</comment>
<evidence type="ECO:0000313" key="9">
    <source>
        <dbReference type="EMBL" id="PYI21288.1"/>
    </source>
</evidence>
<feature type="transmembrane region" description="Helical" evidence="7">
    <location>
        <begin position="239"/>
        <end position="259"/>
    </location>
</feature>
<feature type="transmembrane region" description="Helical" evidence="7">
    <location>
        <begin position="172"/>
        <end position="194"/>
    </location>
</feature>
<dbReference type="InterPro" id="IPR052337">
    <property type="entry name" value="SAT4-like"/>
</dbReference>
<feature type="transmembrane region" description="Helical" evidence="7">
    <location>
        <begin position="122"/>
        <end position="141"/>
    </location>
</feature>
<evidence type="ECO:0000256" key="3">
    <source>
        <dbReference type="ARBA" id="ARBA00022989"/>
    </source>
</evidence>
<evidence type="ECO:0000256" key="5">
    <source>
        <dbReference type="ARBA" id="ARBA00038359"/>
    </source>
</evidence>
<name>A0A2V5HA73_ASPV1</name>
<evidence type="ECO:0000256" key="6">
    <source>
        <dbReference type="SAM" id="MobiDB-lite"/>
    </source>
</evidence>
<feature type="transmembrane region" description="Helical" evidence="7">
    <location>
        <begin position="206"/>
        <end position="227"/>
    </location>
</feature>
<feature type="transmembrane region" description="Helical" evidence="7">
    <location>
        <begin position="44"/>
        <end position="67"/>
    </location>
</feature>